<comment type="subunit">
    <text evidence="9">Part of the signal recognition particle protein translocation system, which is composed of SRP and FtsY. Archaeal SRP consists of a 7S RNA molecule of 300 nucleotides and two protein subunits: SRP54 and SRP19.</text>
</comment>
<dbReference type="GO" id="GO:0006614">
    <property type="term" value="P:SRP-dependent cotranslational protein targeting to membrane"/>
    <property type="evidence" value="ECO:0007669"/>
    <property type="project" value="InterPro"/>
</dbReference>
<name>A0A075HRV8_9EURY</name>
<comment type="subcellular location">
    <subcellularLocation>
        <location evidence="9">Cytoplasm</location>
    </subcellularLocation>
    <text evidence="9">The SRP-RNC complex is targeted to the cytoplasmic membrane.</text>
</comment>
<evidence type="ECO:0000313" key="11">
    <source>
        <dbReference type="EMBL" id="AIF19091.1"/>
    </source>
</evidence>
<dbReference type="InterPro" id="IPR004125">
    <property type="entry name" value="Signal_recog_particle_SRP54_M"/>
</dbReference>
<dbReference type="SMART" id="SM00962">
    <property type="entry name" value="SRP54"/>
    <property type="match status" value="1"/>
</dbReference>
<feature type="binding site" evidence="9">
    <location>
        <begin position="130"/>
        <end position="137"/>
    </location>
    <ligand>
        <name>GTP</name>
        <dbReference type="ChEBI" id="CHEBI:37565"/>
    </ligand>
</feature>
<evidence type="ECO:0000256" key="3">
    <source>
        <dbReference type="ARBA" id="ARBA00022741"/>
    </source>
</evidence>
<evidence type="ECO:0000256" key="2">
    <source>
        <dbReference type="ARBA" id="ARBA00022490"/>
    </source>
</evidence>
<reference evidence="11" key="1">
    <citation type="journal article" date="2014" name="Genome Biol. Evol.">
        <title>Pangenome evidence for extensive interdomain horizontal transfer affecting lineage core and shell genes in uncultured planktonic thaumarchaeota and euryarchaeota.</title>
        <authorList>
            <person name="Deschamps P."/>
            <person name="Zivanovic Y."/>
            <person name="Moreira D."/>
            <person name="Rodriguez-Valera F."/>
            <person name="Lopez-Garcia P."/>
        </authorList>
    </citation>
    <scope>NUCLEOTIDE SEQUENCE</scope>
</reference>
<feature type="binding site" evidence="9">
    <location>
        <begin position="211"/>
        <end position="215"/>
    </location>
    <ligand>
        <name>GTP</name>
        <dbReference type="ChEBI" id="CHEBI:37565"/>
    </ligand>
</feature>
<dbReference type="Pfam" id="PF02978">
    <property type="entry name" value="SRP_SPB"/>
    <property type="match status" value="1"/>
</dbReference>
<evidence type="ECO:0000259" key="10">
    <source>
        <dbReference type="PROSITE" id="PS00300"/>
    </source>
</evidence>
<dbReference type="GO" id="GO:0048500">
    <property type="term" value="C:signal recognition particle"/>
    <property type="evidence" value="ECO:0007669"/>
    <property type="project" value="UniProtKB-UniRule"/>
</dbReference>
<dbReference type="PANTHER" id="PTHR11564">
    <property type="entry name" value="SIGNAL RECOGNITION PARTICLE 54K PROTEIN SRP54"/>
    <property type="match status" value="1"/>
</dbReference>
<evidence type="ECO:0000256" key="5">
    <source>
        <dbReference type="ARBA" id="ARBA00022884"/>
    </source>
</evidence>
<dbReference type="InterPro" id="IPR036891">
    <property type="entry name" value="Signal_recog_part_SRP54_M_sf"/>
</dbReference>
<keyword evidence="8 9" id="KW-0687">Ribonucleoprotein</keyword>
<evidence type="ECO:0000256" key="9">
    <source>
        <dbReference type="HAMAP-Rule" id="MF_00306"/>
    </source>
</evidence>
<dbReference type="AlphaFoldDB" id="A0A075HRV8"/>
<dbReference type="SUPFAM" id="SSF47446">
    <property type="entry name" value="Signal peptide-binding domain"/>
    <property type="match status" value="1"/>
</dbReference>
<evidence type="ECO:0000256" key="8">
    <source>
        <dbReference type="ARBA" id="ARBA00023274"/>
    </source>
</evidence>
<keyword evidence="5 9" id="KW-0694">RNA-binding</keyword>
<evidence type="ECO:0000256" key="6">
    <source>
        <dbReference type="ARBA" id="ARBA00023134"/>
    </source>
</evidence>
<comment type="domain">
    <text evidence="9">Composed of three domains: the N-terminal N domain, which is responsible for interactions with the ribosome, the central G domain, which binds GTP, and the C-terminal M domain, which binds the RNA and the signal sequence of the RNC.</text>
</comment>
<dbReference type="EC" id="3.6.5.4" evidence="9"/>
<accession>A0A075HRV8</accession>
<dbReference type="Gene3D" id="1.20.120.140">
    <property type="entry name" value="Signal recognition particle SRP54, nucleotide-binding domain"/>
    <property type="match status" value="1"/>
</dbReference>
<dbReference type="Gene3D" id="1.10.260.30">
    <property type="entry name" value="Signal recognition particle, SRP54 subunit, M-domain"/>
    <property type="match status" value="1"/>
</dbReference>
<keyword evidence="2 9" id="KW-0963">Cytoplasm</keyword>
<evidence type="ECO:0000256" key="1">
    <source>
        <dbReference type="ARBA" id="ARBA00005450"/>
    </source>
</evidence>
<protein>
    <recommendedName>
        <fullName evidence="9">Signal recognition particle 54 kDa protein</fullName>
        <shortName evidence="9">SRP54</shortName>
        <ecNumber evidence="9">3.6.5.4</ecNumber>
    </recommendedName>
</protein>
<organism evidence="11">
    <name type="scientific">uncultured marine group II/III euryarchaeote KM3_85_D06</name>
    <dbReference type="NCBI Taxonomy" id="1456528"/>
    <lineage>
        <taxon>Archaea</taxon>
        <taxon>Methanobacteriati</taxon>
        <taxon>Methanobacteriota</taxon>
        <taxon>environmental samples</taxon>
    </lineage>
</organism>
<dbReference type="HAMAP" id="MF_00306">
    <property type="entry name" value="SRP54"/>
    <property type="match status" value="1"/>
</dbReference>
<dbReference type="Pfam" id="PF00448">
    <property type="entry name" value="SRP54"/>
    <property type="match status" value="1"/>
</dbReference>
<dbReference type="InterPro" id="IPR027417">
    <property type="entry name" value="P-loop_NTPase"/>
</dbReference>
<keyword evidence="3 9" id="KW-0547">Nucleotide-binding</keyword>
<keyword evidence="7 9" id="KW-0733">Signal recognition particle</keyword>
<dbReference type="SMART" id="SM00963">
    <property type="entry name" value="SRP54_N"/>
    <property type="match status" value="1"/>
</dbReference>
<dbReference type="SUPFAM" id="SSF52540">
    <property type="entry name" value="P-loop containing nucleoside triphosphate hydrolases"/>
    <property type="match status" value="1"/>
</dbReference>
<evidence type="ECO:0000256" key="4">
    <source>
        <dbReference type="ARBA" id="ARBA00022801"/>
    </source>
</evidence>
<dbReference type="InterPro" id="IPR013822">
    <property type="entry name" value="Signal_recog_particl_SRP54_hlx"/>
</dbReference>
<dbReference type="InterPro" id="IPR042101">
    <property type="entry name" value="SRP54_N_sf"/>
</dbReference>
<dbReference type="SUPFAM" id="SSF47364">
    <property type="entry name" value="Domain of the SRP/SRP receptor G-proteins"/>
    <property type="match status" value="1"/>
</dbReference>
<comment type="catalytic activity">
    <reaction evidence="9">
        <text>GTP + H2O = GDP + phosphate + H(+)</text>
        <dbReference type="Rhea" id="RHEA:19669"/>
        <dbReference type="ChEBI" id="CHEBI:15377"/>
        <dbReference type="ChEBI" id="CHEBI:15378"/>
        <dbReference type="ChEBI" id="CHEBI:37565"/>
        <dbReference type="ChEBI" id="CHEBI:43474"/>
        <dbReference type="ChEBI" id="CHEBI:58189"/>
        <dbReference type="EC" id="3.6.5.4"/>
    </reaction>
</comment>
<dbReference type="GO" id="GO:0003924">
    <property type="term" value="F:GTPase activity"/>
    <property type="evidence" value="ECO:0007669"/>
    <property type="project" value="UniProtKB-UniRule"/>
</dbReference>
<dbReference type="GO" id="GO:0008312">
    <property type="term" value="F:7S RNA binding"/>
    <property type="evidence" value="ECO:0007669"/>
    <property type="project" value="UniProtKB-UniRule"/>
</dbReference>
<dbReference type="GO" id="GO:0005525">
    <property type="term" value="F:GTP binding"/>
    <property type="evidence" value="ECO:0007669"/>
    <property type="project" value="UniProtKB-UniRule"/>
</dbReference>
<proteinExistence type="inferred from homology"/>
<keyword evidence="4 9" id="KW-0378">Hydrolase</keyword>
<dbReference type="EMBL" id="KF901129">
    <property type="protein sequence ID" value="AIF19091.1"/>
    <property type="molecule type" value="Genomic_DNA"/>
</dbReference>
<comment type="function">
    <text evidence="9">Involved in targeting and insertion of nascent membrane proteins into the cytoplasmic membrane. Binds to the hydrophobic signal sequence of the ribosome-nascent chain (RNC) as it emerges from the ribosomes. The SRP-RNC complex is then targeted to the cytoplasmic membrane where it interacts with the SRP receptor FtsY.</text>
</comment>
<dbReference type="InterPro" id="IPR022941">
    <property type="entry name" value="SRP54"/>
</dbReference>
<comment type="similarity">
    <text evidence="1 9">Belongs to the GTP-binding SRP family. SRP54 subfamily.</text>
</comment>
<dbReference type="PROSITE" id="PS00300">
    <property type="entry name" value="SRP54"/>
    <property type="match status" value="1"/>
</dbReference>
<dbReference type="InterPro" id="IPR036225">
    <property type="entry name" value="SRP/SRP_N"/>
</dbReference>
<dbReference type="PANTHER" id="PTHR11564:SF5">
    <property type="entry name" value="SIGNAL RECOGNITION PARTICLE SUBUNIT SRP54"/>
    <property type="match status" value="1"/>
</dbReference>
<keyword evidence="6 9" id="KW-0342">GTP-binding</keyword>
<dbReference type="Pfam" id="PF02881">
    <property type="entry name" value="SRP54_N"/>
    <property type="match status" value="1"/>
</dbReference>
<gene>
    <name evidence="11" type="primary">SRP54</name>
    <name evidence="11" type="synonym">ffh</name>
    <name evidence="9" type="synonym">srp54</name>
</gene>
<dbReference type="InterPro" id="IPR000897">
    <property type="entry name" value="SRP54_GTPase_dom"/>
</dbReference>
<sequence>MYSPDAEPCSGGFKRNGCERRSRGIAVALEGLKSGIFGALSLLKGKRKLDEAGLAEMVRSIRRALLEADFNVRQTKEITERLESRMRDEEVRPGLTLQTHALNILYTELVRMLGPARDIQPHNQTILMVGLYGQGKTTTTAKLAEWWRKKHGMKVAVIEADVHRPGAYAQLQQLLADSPVEVYGEPDEKDALKIVKNGLAAVGGADLVIVDTAGRDSLDQDLQDELDRIHKVANATERFLVIDAQVGQAAGPVAASFHDLVGITGVIVTKLDGTARGGGALSAVATTGAPICFIGEGEKISDLELFESDRFISRLLGMGDIRGLIDLTPDDLDAEEAARIAERLMSGRFTLNDMYKQMEMMSKIGTVDKILSHMPMGMFGGMGNMSTKQKEEMQDNLEKFRVIMDSMTAQEKNEPTILKQERIRRVARGSGVTEKDVRDLITQWNRSRKMMKGIKGNRQLRKQMKQMMTDVDDVDLPM</sequence>
<evidence type="ECO:0000256" key="7">
    <source>
        <dbReference type="ARBA" id="ARBA00023135"/>
    </source>
</evidence>
<dbReference type="Gene3D" id="3.40.50.300">
    <property type="entry name" value="P-loop containing nucleotide triphosphate hydrolases"/>
    <property type="match status" value="1"/>
</dbReference>
<feature type="binding site" evidence="9">
    <location>
        <begin position="269"/>
        <end position="272"/>
    </location>
    <ligand>
        <name>GTP</name>
        <dbReference type="ChEBI" id="CHEBI:37565"/>
    </ligand>
</feature>
<feature type="domain" description="SRP54-type proteins GTP-binding" evidence="10">
    <location>
        <begin position="290"/>
        <end position="303"/>
    </location>
</feature>